<dbReference type="Gene3D" id="1.10.10.10">
    <property type="entry name" value="Winged helix-like DNA-binding domain superfamily/Winged helix DNA-binding domain"/>
    <property type="match status" value="1"/>
</dbReference>
<proteinExistence type="predicted"/>
<gene>
    <name evidence="2" type="ORF">H9874_04605</name>
</gene>
<dbReference type="InterPro" id="IPR036390">
    <property type="entry name" value="WH_DNA-bd_sf"/>
</dbReference>
<evidence type="ECO:0008006" key="4">
    <source>
        <dbReference type="Google" id="ProtNLM"/>
    </source>
</evidence>
<feature type="chain" id="PRO_5039028470" description="ArsR family transcriptional regulator" evidence="1">
    <location>
        <begin position="27"/>
        <end position="90"/>
    </location>
</feature>
<accession>A0A9D1QYJ2</accession>
<evidence type="ECO:0000256" key="1">
    <source>
        <dbReference type="SAM" id="SignalP"/>
    </source>
</evidence>
<feature type="signal peptide" evidence="1">
    <location>
        <begin position="1"/>
        <end position="26"/>
    </location>
</feature>
<dbReference type="AlphaFoldDB" id="A0A9D1QYJ2"/>
<protein>
    <recommendedName>
        <fullName evidence="4">ArsR family transcriptional regulator</fullName>
    </recommendedName>
</protein>
<name>A0A9D1QYJ2_9BACT</name>
<reference evidence="2" key="2">
    <citation type="submission" date="2021-04" db="EMBL/GenBank/DDBJ databases">
        <authorList>
            <person name="Gilroy R."/>
        </authorList>
    </citation>
    <scope>NUCLEOTIDE SEQUENCE</scope>
    <source>
        <strain evidence="2">ChiSxjej5B17-1746</strain>
    </source>
</reference>
<keyword evidence="1" id="KW-0732">Signal</keyword>
<evidence type="ECO:0000313" key="3">
    <source>
        <dbReference type="Proteomes" id="UP000824264"/>
    </source>
</evidence>
<sequence>MFGMKPPLRLAIAALLLDGTPRTAQAVFEALAPDYPGERQLSPATVEAHLSALKAVGIVRAEDEAVDAFGSLILSFALTGYGRKKVEAAL</sequence>
<dbReference type="Proteomes" id="UP000824264">
    <property type="component" value="Unassembled WGS sequence"/>
</dbReference>
<reference evidence="2" key="1">
    <citation type="journal article" date="2021" name="PeerJ">
        <title>Extensive microbial diversity within the chicken gut microbiome revealed by metagenomics and culture.</title>
        <authorList>
            <person name="Gilroy R."/>
            <person name="Ravi A."/>
            <person name="Getino M."/>
            <person name="Pursley I."/>
            <person name="Horton D.L."/>
            <person name="Alikhan N.F."/>
            <person name="Baker D."/>
            <person name="Gharbi K."/>
            <person name="Hall N."/>
            <person name="Watson M."/>
            <person name="Adriaenssens E.M."/>
            <person name="Foster-Nyarko E."/>
            <person name="Jarju S."/>
            <person name="Secka A."/>
            <person name="Antonio M."/>
            <person name="Oren A."/>
            <person name="Chaudhuri R.R."/>
            <person name="La Ragione R."/>
            <person name="Hildebrand F."/>
            <person name="Pallen M.J."/>
        </authorList>
    </citation>
    <scope>NUCLEOTIDE SEQUENCE</scope>
    <source>
        <strain evidence="2">ChiSxjej5B17-1746</strain>
    </source>
</reference>
<dbReference type="InterPro" id="IPR036388">
    <property type="entry name" value="WH-like_DNA-bd_sf"/>
</dbReference>
<evidence type="ECO:0000313" key="2">
    <source>
        <dbReference type="EMBL" id="HIW78411.1"/>
    </source>
</evidence>
<dbReference type="EMBL" id="DXGI01000163">
    <property type="protein sequence ID" value="HIW78411.1"/>
    <property type="molecule type" value="Genomic_DNA"/>
</dbReference>
<comment type="caution">
    <text evidence="2">The sequence shown here is derived from an EMBL/GenBank/DDBJ whole genome shotgun (WGS) entry which is preliminary data.</text>
</comment>
<dbReference type="SUPFAM" id="SSF46785">
    <property type="entry name" value="Winged helix' DNA-binding domain"/>
    <property type="match status" value="1"/>
</dbReference>
<organism evidence="2 3">
    <name type="scientific">Candidatus Bilophila faecipullorum</name>
    <dbReference type="NCBI Taxonomy" id="2838482"/>
    <lineage>
        <taxon>Bacteria</taxon>
        <taxon>Pseudomonadati</taxon>
        <taxon>Thermodesulfobacteriota</taxon>
        <taxon>Desulfovibrionia</taxon>
        <taxon>Desulfovibrionales</taxon>
        <taxon>Desulfovibrionaceae</taxon>
        <taxon>Bilophila</taxon>
    </lineage>
</organism>